<dbReference type="EMBL" id="CAXDID020000067">
    <property type="protein sequence ID" value="CAL6012775.1"/>
    <property type="molecule type" value="Genomic_DNA"/>
</dbReference>
<keyword evidence="1" id="KW-0812">Transmembrane</keyword>
<evidence type="ECO:0000313" key="3">
    <source>
        <dbReference type="EMBL" id="CAL6012775.1"/>
    </source>
</evidence>
<evidence type="ECO:0000313" key="4">
    <source>
        <dbReference type="Proteomes" id="UP001642409"/>
    </source>
</evidence>
<feature type="transmembrane region" description="Helical" evidence="1">
    <location>
        <begin position="14"/>
        <end position="35"/>
    </location>
</feature>
<protein>
    <submittedName>
        <fullName evidence="3">Hypothetical_protein</fullName>
    </submittedName>
</protein>
<accession>A0AA86QQA5</accession>
<gene>
    <name evidence="3" type="ORF">HINF_LOCUS23465</name>
    <name evidence="2" type="ORF">HINF_LOCUS44844</name>
</gene>
<dbReference type="AlphaFoldDB" id="A0AA86QQA5"/>
<keyword evidence="1" id="KW-0472">Membrane</keyword>
<organism evidence="2">
    <name type="scientific">Hexamita inflata</name>
    <dbReference type="NCBI Taxonomy" id="28002"/>
    <lineage>
        <taxon>Eukaryota</taxon>
        <taxon>Metamonada</taxon>
        <taxon>Diplomonadida</taxon>
        <taxon>Hexamitidae</taxon>
        <taxon>Hexamitinae</taxon>
        <taxon>Hexamita</taxon>
    </lineage>
</organism>
<proteinExistence type="predicted"/>
<evidence type="ECO:0000256" key="1">
    <source>
        <dbReference type="SAM" id="Phobius"/>
    </source>
</evidence>
<sequence length="193" mass="22172">MDFLLSRGSCLLNVFWWFPIFSCAGLILSTLMVNLQLVSKVKQHNNFNVLQMLSNLQLLLSQSHFLQRVPEIGRIHWNMTEITTSLYNTYSQNISSNQNIASNVSQASSFVSKVDCISGVKTAWLIVIACDKRRVQFNSLSLNLQLQYKFVWCLIRLILSSSAGSVCQPERYLQKICLNIFVYQKFKTLQNSF</sequence>
<keyword evidence="1" id="KW-1133">Transmembrane helix</keyword>
<name>A0AA86QQA5_9EUKA</name>
<comment type="caution">
    <text evidence="2">The sequence shown here is derived from an EMBL/GenBank/DDBJ whole genome shotgun (WGS) entry which is preliminary data.</text>
</comment>
<evidence type="ECO:0000313" key="2">
    <source>
        <dbReference type="EMBL" id="CAI9957199.1"/>
    </source>
</evidence>
<dbReference type="Proteomes" id="UP001642409">
    <property type="component" value="Unassembled WGS sequence"/>
</dbReference>
<reference evidence="2" key="1">
    <citation type="submission" date="2023-06" db="EMBL/GenBank/DDBJ databases">
        <authorList>
            <person name="Kurt Z."/>
        </authorList>
    </citation>
    <scope>NUCLEOTIDE SEQUENCE</scope>
</reference>
<dbReference type="EMBL" id="CATOUU010000884">
    <property type="protein sequence ID" value="CAI9957199.1"/>
    <property type="molecule type" value="Genomic_DNA"/>
</dbReference>
<keyword evidence="4" id="KW-1185">Reference proteome</keyword>
<reference evidence="3 4" key="2">
    <citation type="submission" date="2024-07" db="EMBL/GenBank/DDBJ databases">
        <authorList>
            <person name="Akdeniz Z."/>
        </authorList>
    </citation>
    <scope>NUCLEOTIDE SEQUENCE [LARGE SCALE GENOMIC DNA]</scope>
</reference>